<dbReference type="Proteomes" id="UP000076532">
    <property type="component" value="Unassembled WGS sequence"/>
</dbReference>
<sequence>MAVECPFMLGSFAVGNVQSSVRAAIPMQQASPKSSFTSHYFKRESAGKKGKGEVAPCVSPTIGNLFFYSPRVAPAPPPTMDDFVRKAVQARKKWGAEIVEDLTKMDT</sequence>
<name>A0A166WP15_9AGAM</name>
<keyword evidence="2" id="KW-1185">Reference proteome</keyword>
<organism evidence="1 2">
    <name type="scientific">Athelia psychrophila</name>
    <dbReference type="NCBI Taxonomy" id="1759441"/>
    <lineage>
        <taxon>Eukaryota</taxon>
        <taxon>Fungi</taxon>
        <taxon>Dikarya</taxon>
        <taxon>Basidiomycota</taxon>
        <taxon>Agaricomycotina</taxon>
        <taxon>Agaricomycetes</taxon>
        <taxon>Agaricomycetidae</taxon>
        <taxon>Atheliales</taxon>
        <taxon>Atheliaceae</taxon>
        <taxon>Athelia</taxon>
    </lineage>
</organism>
<dbReference type="EMBL" id="KV417481">
    <property type="protein sequence ID" value="KZP33956.1"/>
    <property type="molecule type" value="Genomic_DNA"/>
</dbReference>
<proteinExistence type="predicted"/>
<evidence type="ECO:0000313" key="1">
    <source>
        <dbReference type="EMBL" id="KZP33956.1"/>
    </source>
</evidence>
<dbReference type="AlphaFoldDB" id="A0A166WP15"/>
<accession>A0A166WP15</accession>
<dbReference type="OrthoDB" id="10557306at2759"/>
<gene>
    <name evidence="1" type="ORF">FIBSPDRAFT_943052</name>
</gene>
<reference evidence="1 2" key="1">
    <citation type="journal article" date="2016" name="Mol. Biol. Evol.">
        <title>Comparative Genomics of Early-Diverging Mushroom-Forming Fungi Provides Insights into the Origins of Lignocellulose Decay Capabilities.</title>
        <authorList>
            <person name="Nagy L.G."/>
            <person name="Riley R."/>
            <person name="Tritt A."/>
            <person name="Adam C."/>
            <person name="Daum C."/>
            <person name="Floudas D."/>
            <person name="Sun H."/>
            <person name="Yadav J.S."/>
            <person name="Pangilinan J."/>
            <person name="Larsson K.H."/>
            <person name="Matsuura K."/>
            <person name="Barry K."/>
            <person name="Labutti K."/>
            <person name="Kuo R."/>
            <person name="Ohm R.A."/>
            <person name="Bhattacharya S.S."/>
            <person name="Shirouzu T."/>
            <person name="Yoshinaga Y."/>
            <person name="Martin F.M."/>
            <person name="Grigoriev I.V."/>
            <person name="Hibbett D.S."/>
        </authorList>
    </citation>
    <scope>NUCLEOTIDE SEQUENCE [LARGE SCALE GENOMIC DNA]</scope>
    <source>
        <strain evidence="1 2">CBS 109695</strain>
    </source>
</reference>
<protein>
    <submittedName>
        <fullName evidence="1">Uncharacterized protein</fullName>
    </submittedName>
</protein>
<evidence type="ECO:0000313" key="2">
    <source>
        <dbReference type="Proteomes" id="UP000076532"/>
    </source>
</evidence>